<reference evidence="1 2" key="1">
    <citation type="journal article" date="2015" name="Nature">
        <title>rRNA introns, odd ribosomes, and small enigmatic genomes across a large radiation of phyla.</title>
        <authorList>
            <person name="Brown C.T."/>
            <person name="Hug L.A."/>
            <person name="Thomas B.C."/>
            <person name="Sharon I."/>
            <person name="Castelle C.J."/>
            <person name="Singh A."/>
            <person name="Wilkins M.J."/>
            <person name="Williams K.H."/>
            <person name="Banfield J.F."/>
        </authorList>
    </citation>
    <scope>NUCLEOTIDE SEQUENCE [LARGE SCALE GENOMIC DNA]</scope>
</reference>
<accession>A0A0G0H3T9</accession>
<dbReference type="Proteomes" id="UP000034591">
    <property type="component" value="Unassembled WGS sequence"/>
</dbReference>
<evidence type="ECO:0000313" key="1">
    <source>
        <dbReference type="EMBL" id="KKQ36822.1"/>
    </source>
</evidence>
<comment type="caution">
    <text evidence="1">The sequence shown here is derived from an EMBL/GenBank/DDBJ whole genome shotgun (WGS) entry which is preliminary data.</text>
</comment>
<proteinExistence type="predicted"/>
<name>A0A0G0H3T9_9BACT</name>
<gene>
    <name evidence="1" type="ORF">US53_C0036G0014</name>
</gene>
<sequence length="147" mass="16701">MYRGIGGTSGEKGKYWTPNMEWARQFTQSGRDQEIKQAFIKTSDIYTLDDLPYAGDSDAVEEAVRIAKNKGFKAVRLDEGDNEPNSIYVFDEIALKSQHYLSGVQPIYVSKDLLVYKGNPSERHSKPRKSYVSKRIYKSIKPGLSKL</sequence>
<dbReference type="EMBL" id="LBTI01000036">
    <property type="protein sequence ID" value="KKQ36822.1"/>
    <property type="molecule type" value="Genomic_DNA"/>
</dbReference>
<evidence type="ECO:0000313" key="2">
    <source>
        <dbReference type="Proteomes" id="UP000034591"/>
    </source>
</evidence>
<dbReference type="STRING" id="1618545.US53_C0036G0014"/>
<organism evidence="1 2">
    <name type="scientific">Candidatus Woesebacteria bacterium GW2011_GWA1_37_7</name>
    <dbReference type="NCBI Taxonomy" id="1618545"/>
    <lineage>
        <taxon>Bacteria</taxon>
        <taxon>Candidatus Woeseibacteriota</taxon>
    </lineage>
</organism>
<protein>
    <submittedName>
        <fullName evidence="1">Uncharacterized protein</fullName>
    </submittedName>
</protein>
<dbReference type="AlphaFoldDB" id="A0A0G0H3T9"/>